<dbReference type="Gene3D" id="3.30.420.40">
    <property type="match status" value="2"/>
</dbReference>
<dbReference type="GO" id="GO:0034663">
    <property type="term" value="C:endoplasmic reticulum chaperone complex"/>
    <property type="evidence" value="ECO:0007669"/>
    <property type="project" value="TreeGrafter"/>
</dbReference>
<comment type="caution">
    <text evidence="5">The sequence shown here is derived from an EMBL/GenBank/DDBJ whole genome shotgun (WGS) entry which is preliminary data.</text>
</comment>
<feature type="compositionally biased region" description="Basic residues" evidence="3">
    <location>
        <begin position="1"/>
        <end position="12"/>
    </location>
</feature>
<dbReference type="InterPro" id="IPR013126">
    <property type="entry name" value="Hsp_70_fam"/>
</dbReference>
<keyword evidence="5" id="KW-0418">Kinase</keyword>
<dbReference type="EMBL" id="JELW01000014">
    <property type="protein sequence ID" value="EXV00213.1"/>
    <property type="molecule type" value="Genomic_DNA"/>
</dbReference>
<dbReference type="Pfam" id="PF00012">
    <property type="entry name" value="HSP70"/>
    <property type="match status" value="1"/>
</dbReference>
<dbReference type="Gene3D" id="3.90.640.10">
    <property type="entry name" value="Actin, Chain A, domain 4"/>
    <property type="match status" value="1"/>
</dbReference>
<evidence type="ECO:0000259" key="4">
    <source>
        <dbReference type="PROSITE" id="PS50011"/>
    </source>
</evidence>
<dbReference type="AlphaFoldDB" id="A0A0A1UU81"/>
<dbReference type="PANTHER" id="PTHR45639">
    <property type="entry name" value="HSC70CB, ISOFORM G-RELATED"/>
    <property type="match status" value="1"/>
</dbReference>
<dbReference type="eggNOG" id="KOG0101">
    <property type="taxonomic scope" value="Eukaryota"/>
</dbReference>
<accession>A0A0A1UU81</accession>
<name>A0A0A1UU81_9HYPO</name>
<feature type="region of interest" description="Disordered" evidence="3">
    <location>
        <begin position="1"/>
        <end position="27"/>
    </location>
</feature>
<feature type="domain" description="Protein kinase" evidence="4">
    <location>
        <begin position="200"/>
        <end position="366"/>
    </location>
</feature>
<evidence type="ECO:0000313" key="6">
    <source>
        <dbReference type="Proteomes" id="UP000030151"/>
    </source>
</evidence>
<evidence type="ECO:0000256" key="1">
    <source>
        <dbReference type="ARBA" id="ARBA00022741"/>
    </source>
</evidence>
<dbReference type="Proteomes" id="UP000030151">
    <property type="component" value="Unassembled WGS sequence"/>
</dbReference>
<dbReference type="GO" id="GO:0005524">
    <property type="term" value="F:ATP binding"/>
    <property type="evidence" value="ECO:0007669"/>
    <property type="project" value="UniProtKB-KW"/>
</dbReference>
<dbReference type="InterPro" id="IPR011009">
    <property type="entry name" value="Kinase-like_dom_sf"/>
</dbReference>
<evidence type="ECO:0000256" key="3">
    <source>
        <dbReference type="SAM" id="MobiDB-lite"/>
    </source>
</evidence>
<dbReference type="SUPFAM" id="SSF56112">
    <property type="entry name" value="Protein kinase-like (PK-like)"/>
    <property type="match status" value="1"/>
</dbReference>
<dbReference type="Pfam" id="PF00069">
    <property type="entry name" value="Pkinase"/>
    <property type="match status" value="1"/>
</dbReference>
<protein>
    <submittedName>
        <fullName evidence="5">Protein kinase</fullName>
    </submittedName>
</protein>
<dbReference type="PANTHER" id="PTHR45639:SF34">
    <property type="entry name" value="CHAPERONE PROTEIN DNAK"/>
    <property type="match status" value="1"/>
</dbReference>
<gene>
    <name evidence="5" type="ORF">X797_006660</name>
</gene>
<evidence type="ECO:0000256" key="2">
    <source>
        <dbReference type="ARBA" id="ARBA00022840"/>
    </source>
</evidence>
<dbReference type="InterPro" id="IPR008271">
    <property type="entry name" value="Ser/Thr_kinase_AS"/>
</dbReference>
<sequence length="366" mass="41214">MGHRHPLGHCQHKCGSLPRSHKANRNDSLGRHLIGSEALRKVSADPESTICNMKPFLASRYGRYAVHRTHVEALPFQHQWTDRPQDPIARVKHKGEIVDFKTESLFAMLLSRSKTKVEAHLGGTVTSAVISIPASFNTEQRNELALTRSTGSSAWTLAPSFSQTYNIELESFDDGLDFTASTTKAKFESLCSGLFRYCLAATDEALGYGKVSKKGLSRAYTNAEHTACCVAALSTIRIIDAQSVAFIQPKAFQLEKGKQKFVYFFKLDVLSQLDHQHCVSLVGKYSDPKYFALIMQPVGDYNFSQYYDQYHNATDKLSLLRGFFGYLVSAVQYLHDSKMRHRDIKPQNIIVKNHQIYLADFIIAHI</sequence>
<dbReference type="PROSITE" id="PS00108">
    <property type="entry name" value="PROTEIN_KINASE_ST"/>
    <property type="match status" value="1"/>
</dbReference>
<organism evidence="5 6">
    <name type="scientific">Metarhizium robertsii</name>
    <dbReference type="NCBI Taxonomy" id="568076"/>
    <lineage>
        <taxon>Eukaryota</taxon>
        <taxon>Fungi</taxon>
        <taxon>Dikarya</taxon>
        <taxon>Ascomycota</taxon>
        <taxon>Pezizomycotina</taxon>
        <taxon>Sordariomycetes</taxon>
        <taxon>Hypocreomycetidae</taxon>
        <taxon>Hypocreales</taxon>
        <taxon>Clavicipitaceae</taxon>
        <taxon>Metarhizium</taxon>
    </lineage>
</organism>
<dbReference type="GO" id="GO:0030968">
    <property type="term" value="P:endoplasmic reticulum unfolded protein response"/>
    <property type="evidence" value="ECO:0007669"/>
    <property type="project" value="TreeGrafter"/>
</dbReference>
<dbReference type="GO" id="GO:0140662">
    <property type="term" value="F:ATP-dependent protein folding chaperone"/>
    <property type="evidence" value="ECO:0007669"/>
    <property type="project" value="InterPro"/>
</dbReference>
<dbReference type="SUPFAM" id="SSF53067">
    <property type="entry name" value="Actin-like ATPase domain"/>
    <property type="match status" value="1"/>
</dbReference>
<dbReference type="GO" id="GO:0004672">
    <property type="term" value="F:protein kinase activity"/>
    <property type="evidence" value="ECO:0007669"/>
    <property type="project" value="InterPro"/>
</dbReference>
<keyword evidence="5" id="KW-0808">Transferase</keyword>
<evidence type="ECO:0000313" key="5">
    <source>
        <dbReference type="EMBL" id="EXV00213.1"/>
    </source>
</evidence>
<dbReference type="InterPro" id="IPR043129">
    <property type="entry name" value="ATPase_NBD"/>
</dbReference>
<keyword evidence="2" id="KW-0067">ATP-binding</keyword>
<proteinExistence type="predicted"/>
<dbReference type="PROSITE" id="PS50011">
    <property type="entry name" value="PROTEIN_KINASE_DOM"/>
    <property type="match status" value="1"/>
</dbReference>
<dbReference type="HOGENOM" id="CLU_756674_0_0_1"/>
<dbReference type="InterPro" id="IPR000719">
    <property type="entry name" value="Prot_kinase_dom"/>
</dbReference>
<reference evidence="5 6" key="1">
    <citation type="submission" date="2014-02" db="EMBL/GenBank/DDBJ databases">
        <title>The genome sequence of the entomopathogenic fungus Metarhizium robertsii ARSEF 2575.</title>
        <authorList>
            <person name="Giuliano Garisto Donzelli B."/>
            <person name="Roe B.A."/>
            <person name="Macmil S.L."/>
            <person name="Krasnoff S.B."/>
            <person name="Gibson D.M."/>
        </authorList>
    </citation>
    <scope>NUCLEOTIDE SEQUENCE [LARGE SCALE GENOMIC DNA]</scope>
    <source>
        <strain evidence="5 6">ARSEF 2575</strain>
    </source>
</reference>
<dbReference type="Gene3D" id="1.10.510.10">
    <property type="entry name" value="Transferase(Phosphotransferase) domain 1"/>
    <property type="match status" value="1"/>
</dbReference>
<keyword evidence="1" id="KW-0547">Nucleotide-binding</keyword>